<dbReference type="GO" id="GO:0046513">
    <property type="term" value="P:ceramide biosynthetic process"/>
    <property type="evidence" value="ECO:0007669"/>
    <property type="project" value="TreeGrafter"/>
</dbReference>
<evidence type="ECO:0000313" key="10">
    <source>
        <dbReference type="EMBL" id="PMD40683.1"/>
    </source>
</evidence>
<keyword evidence="7" id="KW-0106">Calcium</keyword>
<keyword evidence="8" id="KW-0862">Zinc</keyword>
<dbReference type="EMBL" id="KZ613945">
    <property type="protein sequence ID" value="PMD40683.1"/>
    <property type="molecule type" value="Genomic_DNA"/>
</dbReference>
<evidence type="ECO:0000256" key="1">
    <source>
        <dbReference type="ARBA" id="ARBA00004141"/>
    </source>
</evidence>
<name>A0A2J6RQA6_HYAVF</name>
<dbReference type="InterPro" id="IPR008901">
    <property type="entry name" value="ACER"/>
</dbReference>
<feature type="binding site" evidence="8">
    <location>
        <position position="84"/>
    </location>
    <ligand>
        <name>Zn(2+)</name>
        <dbReference type="ChEBI" id="CHEBI:29105"/>
        <note>catalytic</note>
    </ligand>
</feature>
<feature type="binding site" evidence="8">
    <location>
        <position position="229"/>
    </location>
    <ligand>
        <name>Zn(2+)</name>
        <dbReference type="ChEBI" id="CHEBI:29105"/>
        <note>catalytic</note>
    </ligand>
</feature>
<feature type="transmembrane region" description="Helical" evidence="9">
    <location>
        <begin position="179"/>
        <end position="197"/>
    </location>
</feature>
<keyword evidence="7" id="KW-0479">Metal-binding</keyword>
<comment type="subcellular location">
    <subcellularLocation>
        <location evidence="1">Membrane</location>
        <topology evidence="1">Multi-pass membrane protein</topology>
    </subcellularLocation>
</comment>
<dbReference type="GO" id="GO:0016811">
    <property type="term" value="F:hydrolase activity, acting on carbon-nitrogen (but not peptide) bonds, in linear amides"/>
    <property type="evidence" value="ECO:0007669"/>
    <property type="project" value="InterPro"/>
</dbReference>
<reference evidence="10 11" key="1">
    <citation type="submission" date="2016-04" db="EMBL/GenBank/DDBJ databases">
        <title>A degradative enzymes factory behind the ericoid mycorrhizal symbiosis.</title>
        <authorList>
            <consortium name="DOE Joint Genome Institute"/>
            <person name="Martino E."/>
            <person name="Morin E."/>
            <person name="Grelet G."/>
            <person name="Kuo A."/>
            <person name="Kohler A."/>
            <person name="Daghino S."/>
            <person name="Barry K."/>
            <person name="Choi C."/>
            <person name="Cichocki N."/>
            <person name="Clum A."/>
            <person name="Copeland A."/>
            <person name="Hainaut M."/>
            <person name="Haridas S."/>
            <person name="Labutti K."/>
            <person name="Lindquist E."/>
            <person name="Lipzen A."/>
            <person name="Khouja H.-R."/>
            <person name="Murat C."/>
            <person name="Ohm R."/>
            <person name="Olson A."/>
            <person name="Spatafora J."/>
            <person name="Veneault-Fourrey C."/>
            <person name="Henrissat B."/>
            <person name="Grigoriev I."/>
            <person name="Martin F."/>
            <person name="Perotto S."/>
        </authorList>
    </citation>
    <scope>NUCLEOTIDE SEQUENCE [LARGE SCALE GENOMIC DNA]</scope>
    <source>
        <strain evidence="10 11">F</strain>
    </source>
</reference>
<dbReference type="Pfam" id="PF05875">
    <property type="entry name" value="Ceramidase"/>
    <property type="match status" value="1"/>
</dbReference>
<evidence type="ECO:0000256" key="2">
    <source>
        <dbReference type="ARBA" id="ARBA00009780"/>
    </source>
</evidence>
<feature type="binding site" evidence="7">
    <location>
        <position position="27"/>
    </location>
    <ligand>
        <name>Ca(2+)</name>
        <dbReference type="ChEBI" id="CHEBI:29108"/>
    </ligand>
</feature>
<feature type="transmembrane region" description="Helical" evidence="9">
    <location>
        <begin position="147"/>
        <end position="167"/>
    </location>
</feature>
<organism evidence="10 11">
    <name type="scientific">Hyaloscypha variabilis (strain UAMH 11265 / GT02V1 / F)</name>
    <name type="common">Meliniomyces variabilis</name>
    <dbReference type="NCBI Taxonomy" id="1149755"/>
    <lineage>
        <taxon>Eukaryota</taxon>
        <taxon>Fungi</taxon>
        <taxon>Dikarya</taxon>
        <taxon>Ascomycota</taxon>
        <taxon>Pezizomycotina</taxon>
        <taxon>Leotiomycetes</taxon>
        <taxon>Helotiales</taxon>
        <taxon>Hyaloscyphaceae</taxon>
        <taxon>Hyaloscypha</taxon>
        <taxon>Hyaloscypha variabilis</taxon>
    </lineage>
</organism>
<dbReference type="GO" id="GO:0046872">
    <property type="term" value="F:metal ion binding"/>
    <property type="evidence" value="ECO:0007669"/>
    <property type="project" value="UniProtKB-KW"/>
</dbReference>
<feature type="binding site" evidence="7">
    <location>
        <position position="36"/>
    </location>
    <ligand>
        <name>Ca(2+)</name>
        <dbReference type="ChEBI" id="CHEBI:29108"/>
    </ligand>
</feature>
<feature type="binding site" evidence="7">
    <location>
        <position position="25"/>
    </location>
    <ligand>
        <name>Ca(2+)</name>
        <dbReference type="ChEBI" id="CHEBI:29108"/>
    </ligand>
</feature>
<keyword evidence="5 9" id="KW-1133">Transmembrane helix</keyword>
<dbReference type="AlphaFoldDB" id="A0A2J6RQA6"/>
<dbReference type="GO" id="GO:0046514">
    <property type="term" value="P:ceramide catabolic process"/>
    <property type="evidence" value="ECO:0007669"/>
    <property type="project" value="TreeGrafter"/>
</dbReference>
<evidence type="ECO:0000256" key="5">
    <source>
        <dbReference type="ARBA" id="ARBA00022989"/>
    </source>
</evidence>
<proteinExistence type="inferred from homology"/>
<dbReference type="PANTHER" id="PTHR46187">
    <property type="entry name" value="ALKALINE CERAMIDASE 3"/>
    <property type="match status" value="1"/>
</dbReference>
<dbReference type="STRING" id="1149755.A0A2J6RQA6"/>
<evidence type="ECO:0000256" key="4">
    <source>
        <dbReference type="ARBA" id="ARBA00022801"/>
    </source>
</evidence>
<evidence type="ECO:0000256" key="6">
    <source>
        <dbReference type="ARBA" id="ARBA00023136"/>
    </source>
</evidence>
<evidence type="ECO:0000256" key="9">
    <source>
        <dbReference type="SAM" id="Phobius"/>
    </source>
</evidence>
<dbReference type="Proteomes" id="UP000235786">
    <property type="component" value="Unassembled WGS sequence"/>
</dbReference>
<feature type="binding site" evidence="8">
    <location>
        <position position="225"/>
    </location>
    <ligand>
        <name>Zn(2+)</name>
        <dbReference type="ChEBI" id="CHEBI:29105"/>
        <note>catalytic</note>
    </ligand>
</feature>
<feature type="transmembrane region" description="Helical" evidence="9">
    <location>
        <begin position="63"/>
        <end position="85"/>
    </location>
</feature>
<protein>
    <submittedName>
        <fullName evidence="10">Alkaline phytoceramidase</fullName>
    </submittedName>
</protein>
<dbReference type="OrthoDB" id="187171at2759"/>
<feature type="transmembrane region" description="Helical" evidence="9">
    <location>
        <begin position="122"/>
        <end position="141"/>
    </location>
</feature>
<comment type="cofactor">
    <cofactor evidence="8">
        <name>Zn(2+)</name>
        <dbReference type="ChEBI" id="CHEBI:29105"/>
    </cofactor>
</comment>
<feature type="transmembrane region" description="Helical" evidence="9">
    <location>
        <begin position="30"/>
        <end position="51"/>
    </location>
</feature>
<dbReference type="GO" id="GO:0005789">
    <property type="term" value="C:endoplasmic reticulum membrane"/>
    <property type="evidence" value="ECO:0007669"/>
    <property type="project" value="TreeGrafter"/>
</dbReference>
<keyword evidence="11" id="KW-1185">Reference proteome</keyword>
<keyword evidence="3 9" id="KW-0812">Transmembrane</keyword>
<evidence type="ECO:0000256" key="8">
    <source>
        <dbReference type="PIRSR" id="PIRSR608901-2"/>
    </source>
</evidence>
<feature type="transmembrane region" description="Helical" evidence="9">
    <location>
        <begin position="97"/>
        <end position="115"/>
    </location>
</feature>
<evidence type="ECO:0000256" key="7">
    <source>
        <dbReference type="PIRSR" id="PIRSR608901-1"/>
    </source>
</evidence>
<keyword evidence="4" id="KW-0378">Hydrolase</keyword>
<sequence length="290" mass="32965">MGFLSWSYVEGESAWGDVDSKFFCEMNCYVTSYIVEFINTISNLMYIYLGVKGILNTKRNGNDSVIVLGYALLAFVGVGSATYHTNIKYWAQIVDEASMLYATVGILFAAFSITLGEKSRFLLGNVLFCFVISASIVHGYLNHTDMFQLLFAAMVVAVFCQCVWLVLTRVEHPHVAREMRWLGIYGAVTFVSGYAIWNLDFAFCAELRAFRDAVGMPLGFVTELHGWWHILTGLGVYYFIVVIEYLRLYTSDPKLADQTNPHIVLSWTSALHLPYMQIFPRMDMKVDRSR</sequence>
<evidence type="ECO:0000313" key="11">
    <source>
        <dbReference type="Proteomes" id="UP000235786"/>
    </source>
</evidence>
<feature type="transmembrane region" description="Helical" evidence="9">
    <location>
        <begin position="226"/>
        <end position="246"/>
    </location>
</feature>
<gene>
    <name evidence="10" type="ORF">L207DRAFT_488574</name>
</gene>
<accession>A0A2J6RQA6</accession>
<comment type="similarity">
    <text evidence="2">Belongs to the alkaline ceramidase family.</text>
</comment>
<dbReference type="PANTHER" id="PTHR46187:SF1">
    <property type="entry name" value="ALKALINE PHYTOCERAMIDASE"/>
    <property type="match status" value="1"/>
</dbReference>
<keyword evidence="6 9" id="KW-0472">Membrane</keyword>
<evidence type="ECO:0000256" key="3">
    <source>
        <dbReference type="ARBA" id="ARBA00022692"/>
    </source>
</evidence>